<dbReference type="Proteomes" id="UP000037460">
    <property type="component" value="Unassembled WGS sequence"/>
</dbReference>
<dbReference type="EMBL" id="JWZX01001303">
    <property type="protein sequence ID" value="KOO34189.1"/>
    <property type="molecule type" value="Genomic_DNA"/>
</dbReference>
<organism evidence="3 4">
    <name type="scientific">Chrysochromulina tobinii</name>
    <dbReference type="NCBI Taxonomy" id="1460289"/>
    <lineage>
        <taxon>Eukaryota</taxon>
        <taxon>Haptista</taxon>
        <taxon>Haptophyta</taxon>
        <taxon>Prymnesiophyceae</taxon>
        <taxon>Prymnesiales</taxon>
        <taxon>Chrysochromulinaceae</taxon>
        <taxon>Chrysochromulina</taxon>
    </lineage>
</organism>
<reference evidence="4" key="1">
    <citation type="journal article" date="2015" name="PLoS Genet.">
        <title>Genome Sequence and Transcriptome Analyses of Chrysochromulina tobin: Metabolic Tools for Enhanced Algal Fitness in the Prominent Order Prymnesiales (Haptophyceae).</title>
        <authorList>
            <person name="Hovde B.T."/>
            <person name="Deodato C.R."/>
            <person name="Hunsperger H.M."/>
            <person name="Ryken S.A."/>
            <person name="Yost W."/>
            <person name="Jha R.K."/>
            <person name="Patterson J."/>
            <person name="Monnat R.J. Jr."/>
            <person name="Barlow S.B."/>
            <person name="Starkenburg S.R."/>
            <person name="Cattolico R.A."/>
        </authorList>
    </citation>
    <scope>NUCLEOTIDE SEQUENCE</scope>
    <source>
        <strain evidence="4">CCMP291</strain>
    </source>
</reference>
<proteinExistence type="predicted"/>
<keyword evidence="1" id="KW-0812">Transmembrane</keyword>
<evidence type="ECO:0000256" key="1">
    <source>
        <dbReference type="SAM" id="Phobius"/>
    </source>
</evidence>
<dbReference type="Pfam" id="PF00561">
    <property type="entry name" value="Abhydrolase_1"/>
    <property type="match status" value="1"/>
</dbReference>
<accession>A0A0M0K5V0</accession>
<dbReference type="AlphaFoldDB" id="A0A0M0K5V0"/>
<name>A0A0M0K5V0_9EUKA</name>
<keyword evidence="4" id="KW-1185">Reference proteome</keyword>
<dbReference type="InterPro" id="IPR029058">
    <property type="entry name" value="AB_hydrolase_fold"/>
</dbReference>
<dbReference type="GO" id="GO:0016787">
    <property type="term" value="F:hydrolase activity"/>
    <property type="evidence" value="ECO:0007669"/>
    <property type="project" value="UniProtKB-KW"/>
</dbReference>
<feature type="domain" description="AB hydrolase-1" evidence="2">
    <location>
        <begin position="7"/>
        <end position="68"/>
    </location>
</feature>
<feature type="transmembrane region" description="Helical" evidence="1">
    <location>
        <begin position="20"/>
        <end position="37"/>
    </location>
</feature>
<keyword evidence="1" id="KW-1133">Transmembrane helix</keyword>
<dbReference type="OrthoDB" id="8119704at2759"/>
<gene>
    <name evidence="3" type="ORF">Ctob_007989</name>
</gene>
<sequence length="191" mass="20900">MDVLVGQLLELLDHLAIERTVLYGTSLGAAIIACFAARHPERVLACGFEAPLIRPPPSHKLTLLAVAARVLPPLARWLGRVAMVPAMRARGDSFGDDVEARVLSDRFRDQFEVLGHEADLLSLLTGNAVRGDRTQDHVAIGARALPVSFAYALSDAEMPRALVERTIALHPQPVRPGQQMRQFRWRQCGGG</sequence>
<protein>
    <submittedName>
        <fullName evidence="3">Alpha beta hydrolase fold protein</fullName>
    </submittedName>
</protein>
<keyword evidence="1" id="KW-0472">Membrane</keyword>
<comment type="caution">
    <text evidence="3">The sequence shown here is derived from an EMBL/GenBank/DDBJ whole genome shotgun (WGS) entry which is preliminary data.</text>
</comment>
<dbReference type="SUPFAM" id="SSF53474">
    <property type="entry name" value="alpha/beta-Hydrolases"/>
    <property type="match status" value="1"/>
</dbReference>
<evidence type="ECO:0000313" key="4">
    <source>
        <dbReference type="Proteomes" id="UP000037460"/>
    </source>
</evidence>
<dbReference type="Gene3D" id="3.40.50.1820">
    <property type="entry name" value="alpha/beta hydrolase"/>
    <property type="match status" value="1"/>
</dbReference>
<dbReference type="InterPro" id="IPR000073">
    <property type="entry name" value="AB_hydrolase_1"/>
</dbReference>
<evidence type="ECO:0000313" key="3">
    <source>
        <dbReference type="EMBL" id="KOO34189.1"/>
    </source>
</evidence>
<keyword evidence="3" id="KW-0378">Hydrolase</keyword>
<evidence type="ECO:0000259" key="2">
    <source>
        <dbReference type="Pfam" id="PF00561"/>
    </source>
</evidence>